<dbReference type="EMBL" id="DS985246">
    <property type="protein sequence ID" value="EDV24331.1"/>
    <property type="molecule type" value="Genomic_DNA"/>
</dbReference>
<dbReference type="CTD" id="6754683"/>
<name>B3S053_TRIAD</name>
<sequence length="222" mass="25773">MGKVDNEKDDQQEVDPSTITREQGYWQETCLGIWTKSKNQSHSSSEHPEHSHICNGINFVKIFNLDATKVKPSPTRGLQLIVVESKKKESIPLERNEPVIKKKQHEMDDKALWNNHTNQPYHRPKSPHTNNNHKENESMLNKISSVLYSKYLAASTKIQSLINSPHPKQDLMNDTKDLSHRYSSTIRHLYSHVKISERIDQTGKFVVARLKRITTWWENKGN</sequence>
<dbReference type="KEGG" id="tad:TRIADDRAFT_57688"/>
<feature type="compositionally biased region" description="Basic and acidic residues" evidence="1">
    <location>
        <begin position="1"/>
        <end position="11"/>
    </location>
</feature>
<dbReference type="Proteomes" id="UP000009022">
    <property type="component" value="Unassembled WGS sequence"/>
</dbReference>
<reference evidence="2 3" key="1">
    <citation type="journal article" date="2008" name="Nature">
        <title>The Trichoplax genome and the nature of placozoans.</title>
        <authorList>
            <person name="Srivastava M."/>
            <person name="Begovic E."/>
            <person name="Chapman J."/>
            <person name="Putnam N.H."/>
            <person name="Hellsten U."/>
            <person name="Kawashima T."/>
            <person name="Kuo A."/>
            <person name="Mitros T."/>
            <person name="Salamov A."/>
            <person name="Carpenter M.L."/>
            <person name="Signorovitch A.Y."/>
            <person name="Moreno M.A."/>
            <person name="Kamm K."/>
            <person name="Grimwood J."/>
            <person name="Schmutz J."/>
            <person name="Shapiro H."/>
            <person name="Grigoriev I.V."/>
            <person name="Buss L.W."/>
            <person name="Schierwater B."/>
            <person name="Dellaporta S.L."/>
            <person name="Rokhsar D.S."/>
        </authorList>
    </citation>
    <scope>NUCLEOTIDE SEQUENCE [LARGE SCALE GENOMIC DNA]</scope>
    <source>
        <strain evidence="2 3">Grell-BS-1999</strain>
    </source>
</reference>
<keyword evidence="3" id="KW-1185">Reference proteome</keyword>
<dbReference type="HOGENOM" id="CLU_1246790_0_0_1"/>
<dbReference type="OrthoDB" id="5975377at2759"/>
<dbReference type="AlphaFoldDB" id="B3S053"/>
<feature type="region of interest" description="Disordered" evidence="1">
    <location>
        <begin position="1"/>
        <end position="21"/>
    </location>
</feature>
<evidence type="ECO:0000313" key="3">
    <source>
        <dbReference type="Proteomes" id="UP000009022"/>
    </source>
</evidence>
<protein>
    <submittedName>
        <fullName evidence="2">Uncharacterized protein</fullName>
    </submittedName>
</protein>
<evidence type="ECO:0000256" key="1">
    <source>
        <dbReference type="SAM" id="MobiDB-lite"/>
    </source>
</evidence>
<dbReference type="GeneID" id="6754683"/>
<organism evidence="2 3">
    <name type="scientific">Trichoplax adhaerens</name>
    <name type="common">Trichoplax reptans</name>
    <dbReference type="NCBI Taxonomy" id="10228"/>
    <lineage>
        <taxon>Eukaryota</taxon>
        <taxon>Metazoa</taxon>
        <taxon>Placozoa</taxon>
        <taxon>Uniplacotomia</taxon>
        <taxon>Trichoplacea</taxon>
        <taxon>Trichoplacidae</taxon>
        <taxon>Trichoplax</taxon>
    </lineage>
</organism>
<dbReference type="InParanoid" id="B3S053"/>
<accession>B3S053</accession>
<feature type="region of interest" description="Disordered" evidence="1">
    <location>
        <begin position="114"/>
        <end position="135"/>
    </location>
</feature>
<gene>
    <name evidence="2" type="ORF">TRIADDRAFT_57688</name>
</gene>
<proteinExistence type="predicted"/>
<dbReference type="RefSeq" id="XP_002113857.1">
    <property type="nucleotide sequence ID" value="XM_002113821.1"/>
</dbReference>
<evidence type="ECO:0000313" key="2">
    <source>
        <dbReference type="EMBL" id="EDV24331.1"/>
    </source>
</evidence>